<proteinExistence type="predicted"/>
<evidence type="ECO:0000313" key="2">
    <source>
        <dbReference type="Proteomes" id="UP000002064"/>
    </source>
</evidence>
<dbReference type="EMBL" id="CP002032">
    <property type="protein sequence ID" value="ADH60659.1"/>
    <property type="molecule type" value="Genomic_DNA"/>
</dbReference>
<protein>
    <recommendedName>
        <fullName evidence="3">Coenzyme PQQ synthesis D</fullName>
    </recommendedName>
</protein>
<dbReference type="Proteomes" id="UP000002064">
    <property type="component" value="Chromosome"/>
</dbReference>
<dbReference type="InterPro" id="IPR008792">
    <property type="entry name" value="PQQD"/>
</dbReference>
<reference evidence="1 2" key="1">
    <citation type="submission" date="2010-05" db="EMBL/GenBank/DDBJ databases">
        <title>Complete sequence of Thermoanaerobacter mathranii subsp. mathranii mathranii str. A3.</title>
        <authorList>
            <consortium name="US DOE Joint Genome Institute"/>
            <person name="Lucas S."/>
            <person name="Copeland A."/>
            <person name="Lapidus A."/>
            <person name="Cheng J.-F."/>
            <person name="Bruce D."/>
            <person name="Goodwin L."/>
            <person name="Pitluck S."/>
            <person name="Held B."/>
            <person name="Detter J.C."/>
            <person name="Han C."/>
            <person name="Tapia R."/>
            <person name="Land M."/>
            <person name="Hauser L."/>
            <person name="Kyrpides N."/>
            <person name="Mikhailova N."/>
            <person name="Zhou J."/>
            <person name="Hemme C."/>
            <person name="Woyke T."/>
        </authorList>
    </citation>
    <scope>NUCLEOTIDE SEQUENCE [LARGE SCALE GENOMIC DNA]</scope>
    <source>
        <strain evidence="1 2">A3</strain>
    </source>
</reference>
<keyword evidence="2" id="KW-1185">Reference proteome</keyword>
<dbReference type="RefSeq" id="WP_012994965.1">
    <property type="nucleotide sequence ID" value="NC_014209.1"/>
</dbReference>
<gene>
    <name evidence="1" type="ordered locus">Tmath_0924</name>
</gene>
<name>A0ABN3Z560_THEM3</name>
<organism evidence="1 2">
    <name type="scientific">Thermoanaerobacter mathranii subsp. mathranii (strain DSM 11426 / CCUG 53645 / CIP 108742 / A3)</name>
    <dbReference type="NCBI Taxonomy" id="583358"/>
    <lineage>
        <taxon>Bacteria</taxon>
        <taxon>Bacillati</taxon>
        <taxon>Bacillota</taxon>
        <taxon>Clostridia</taxon>
        <taxon>Thermoanaerobacterales</taxon>
        <taxon>Thermoanaerobacteraceae</taxon>
        <taxon>Thermoanaerobacter</taxon>
    </lineage>
</organism>
<dbReference type="Pfam" id="PF05402">
    <property type="entry name" value="PqqD"/>
    <property type="match status" value="1"/>
</dbReference>
<dbReference type="InterPro" id="IPR041881">
    <property type="entry name" value="PqqD_sf"/>
</dbReference>
<accession>A0ABN3Z560</accession>
<sequence>MRKDQNFMLMTPIRNDKISWLIKKDGLIQLKIARKGLLFNILKFFYRDLPENIYRDLDEIGSEVWRLCDGQNTVYDIATKLSNKFGAKVEPLYPRLVTYLKILRQNGLIYFK</sequence>
<evidence type="ECO:0000313" key="1">
    <source>
        <dbReference type="EMBL" id="ADH60659.1"/>
    </source>
</evidence>
<evidence type="ECO:0008006" key="3">
    <source>
        <dbReference type="Google" id="ProtNLM"/>
    </source>
</evidence>
<dbReference type="Gene3D" id="1.10.10.1150">
    <property type="entry name" value="Coenzyme PQQ synthesis protein D (PqqD)"/>
    <property type="match status" value="1"/>
</dbReference>